<evidence type="ECO:0000256" key="3">
    <source>
        <dbReference type="ARBA" id="ARBA00022691"/>
    </source>
</evidence>
<evidence type="ECO:0000256" key="2">
    <source>
        <dbReference type="ARBA" id="ARBA00022679"/>
    </source>
</evidence>
<evidence type="ECO:0000256" key="4">
    <source>
        <dbReference type="SAM" id="MobiDB-lite"/>
    </source>
</evidence>
<feature type="region of interest" description="Disordered" evidence="4">
    <location>
        <begin position="192"/>
        <end position="219"/>
    </location>
</feature>
<dbReference type="Gene3D" id="3.40.50.150">
    <property type="entry name" value="Vaccinia Virus protein VP39"/>
    <property type="match status" value="1"/>
</dbReference>
<protein>
    <recommendedName>
        <fullName evidence="6">DNA (cytosine-5-)-methyltransferase</fullName>
    </recommendedName>
</protein>
<proteinExistence type="predicted"/>
<dbReference type="GO" id="GO:0032259">
    <property type="term" value="P:methylation"/>
    <property type="evidence" value="ECO:0007669"/>
    <property type="project" value="UniProtKB-KW"/>
</dbReference>
<dbReference type="SUPFAM" id="SSF53335">
    <property type="entry name" value="S-adenosyl-L-methionine-dependent methyltransferases"/>
    <property type="match status" value="1"/>
</dbReference>
<keyword evidence="1" id="KW-0489">Methyltransferase</keyword>
<keyword evidence="2" id="KW-0808">Transferase</keyword>
<evidence type="ECO:0000313" key="5">
    <source>
        <dbReference type="EMBL" id="KKM67520.1"/>
    </source>
</evidence>
<accession>A0A0F9LT04</accession>
<evidence type="ECO:0000256" key="1">
    <source>
        <dbReference type="ARBA" id="ARBA00022603"/>
    </source>
</evidence>
<dbReference type="InterPro" id="IPR029063">
    <property type="entry name" value="SAM-dependent_MTases_sf"/>
</dbReference>
<name>A0A0F9LT04_9ZZZZ</name>
<dbReference type="InterPro" id="IPR001525">
    <property type="entry name" value="C5_MeTfrase"/>
</dbReference>
<gene>
    <name evidence="5" type="ORF">LCGC14_1470250</name>
</gene>
<reference evidence="5" key="1">
    <citation type="journal article" date="2015" name="Nature">
        <title>Complex archaea that bridge the gap between prokaryotes and eukaryotes.</title>
        <authorList>
            <person name="Spang A."/>
            <person name="Saw J.H."/>
            <person name="Jorgensen S.L."/>
            <person name="Zaremba-Niedzwiedzka K."/>
            <person name="Martijn J."/>
            <person name="Lind A.E."/>
            <person name="van Eijk R."/>
            <person name="Schleper C."/>
            <person name="Guy L."/>
            <person name="Ettema T.J."/>
        </authorList>
    </citation>
    <scope>NUCLEOTIDE SEQUENCE</scope>
</reference>
<keyword evidence="3" id="KW-0949">S-adenosyl-L-methionine</keyword>
<dbReference type="InterPro" id="IPR018117">
    <property type="entry name" value="C5_DNA_meth_AS"/>
</dbReference>
<dbReference type="GO" id="GO:0008168">
    <property type="term" value="F:methyltransferase activity"/>
    <property type="evidence" value="ECO:0007669"/>
    <property type="project" value="UniProtKB-KW"/>
</dbReference>
<dbReference type="PROSITE" id="PS00094">
    <property type="entry name" value="C5_MTASE_1"/>
    <property type="match status" value="1"/>
</dbReference>
<organism evidence="5">
    <name type="scientific">marine sediment metagenome</name>
    <dbReference type="NCBI Taxonomy" id="412755"/>
    <lineage>
        <taxon>unclassified sequences</taxon>
        <taxon>metagenomes</taxon>
        <taxon>ecological metagenomes</taxon>
    </lineage>
</organism>
<sequence>MLSLFPGIGLLDMAFEEEGFTVVRGPDVLWGGDVKRFHPPAGKFDGVIGGPPCQEFSSLAPLVRHNGHEPRFGNLIPEYERCVFEAQPRWFVMENVRGAPLPNVEGYDRWAELLKDSDIGGVQPRVRRISLGLREGEWTSIASPFTLVEYASAEERCPRCGGTRVEWDARGLWCRDCEHIWLPLAPTERTITTNSAGGSFGDTRRDPDSGRPDRRKRSIVGDARVTPIGARVRKDDGGGELPHIGASLSVADVLEAQGLPRDYLDDAPFTMDGKRKAIGNGVPLPMGRAIARAVKRVLA</sequence>
<comment type="caution">
    <text evidence="5">The sequence shown here is derived from an EMBL/GenBank/DDBJ whole genome shotgun (WGS) entry which is preliminary data.</text>
</comment>
<evidence type="ECO:0008006" key="6">
    <source>
        <dbReference type="Google" id="ProtNLM"/>
    </source>
</evidence>
<feature type="compositionally biased region" description="Basic and acidic residues" evidence="4">
    <location>
        <begin position="202"/>
        <end position="212"/>
    </location>
</feature>
<dbReference type="AlphaFoldDB" id="A0A0F9LT04"/>
<dbReference type="EMBL" id="LAZR01010332">
    <property type="protein sequence ID" value="KKM67520.1"/>
    <property type="molecule type" value="Genomic_DNA"/>
</dbReference>
<dbReference type="Pfam" id="PF00145">
    <property type="entry name" value="DNA_methylase"/>
    <property type="match status" value="1"/>
</dbReference>